<dbReference type="AlphaFoldDB" id="A0A8T2QUI0"/>
<evidence type="ECO:0000313" key="1">
    <source>
        <dbReference type="EMBL" id="KAH7287557.1"/>
    </source>
</evidence>
<reference evidence="1" key="1">
    <citation type="submission" date="2021-08" db="EMBL/GenBank/DDBJ databases">
        <title>WGS assembly of Ceratopteris richardii.</title>
        <authorList>
            <person name="Marchant D.B."/>
            <person name="Chen G."/>
            <person name="Jenkins J."/>
            <person name="Shu S."/>
            <person name="Leebens-Mack J."/>
            <person name="Grimwood J."/>
            <person name="Schmutz J."/>
            <person name="Soltis P."/>
            <person name="Soltis D."/>
            <person name="Chen Z.-H."/>
        </authorList>
    </citation>
    <scope>NUCLEOTIDE SEQUENCE</scope>
    <source>
        <strain evidence="1">Whitten #5841</strain>
        <tissue evidence="1">Leaf</tissue>
    </source>
</reference>
<accession>A0A8T2QUI0</accession>
<dbReference type="OrthoDB" id="690068at2759"/>
<dbReference type="EMBL" id="CM035437">
    <property type="protein sequence ID" value="KAH7287557.1"/>
    <property type="molecule type" value="Genomic_DNA"/>
</dbReference>
<organism evidence="1 2">
    <name type="scientific">Ceratopteris richardii</name>
    <name type="common">Triangle waterfern</name>
    <dbReference type="NCBI Taxonomy" id="49495"/>
    <lineage>
        <taxon>Eukaryota</taxon>
        <taxon>Viridiplantae</taxon>
        <taxon>Streptophyta</taxon>
        <taxon>Embryophyta</taxon>
        <taxon>Tracheophyta</taxon>
        <taxon>Polypodiopsida</taxon>
        <taxon>Polypodiidae</taxon>
        <taxon>Polypodiales</taxon>
        <taxon>Pteridineae</taxon>
        <taxon>Pteridaceae</taxon>
        <taxon>Parkerioideae</taxon>
        <taxon>Ceratopteris</taxon>
    </lineage>
</organism>
<sequence length="109" mass="11827">MGNNSKYDPFTSQNGLNVISVFLSVHCCSPDAFIALSVPQNRGFWPALMLLLQQIDAQVVSATLSTCANKSFHFIHAQVPTGSDIDNDDLETLLTALIVQELGVMPCMV</sequence>
<proteinExistence type="predicted"/>
<evidence type="ECO:0000313" key="2">
    <source>
        <dbReference type="Proteomes" id="UP000825935"/>
    </source>
</evidence>
<protein>
    <submittedName>
        <fullName evidence="1">Uncharacterized protein</fullName>
    </submittedName>
</protein>
<gene>
    <name evidence="1" type="ORF">KP509_32G062200</name>
</gene>
<keyword evidence="2" id="KW-1185">Reference proteome</keyword>
<name>A0A8T2QUI0_CERRI</name>
<dbReference type="Proteomes" id="UP000825935">
    <property type="component" value="Chromosome 32"/>
</dbReference>
<comment type="caution">
    <text evidence="1">The sequence shown here is derived from an EMBL/GenBank/DDBJ whole genome shotgun (WGS) entry which is preliminary data.</text>
</comment>